<dbReference type="Pfam" id="PF18984">
    <property type="entry name" value="DUF5717_N"/>
    <property type="match status" value="1"/>
</dbReference>
<reference evidence="3 4" key="1">
    <citation type="submission" date="2019-08" db="EMBL/GenBank/DDBJ databases">
        <title>In-depth cultivation of the pig gut microbiome towards novel bacterial diversity and tailored functional studies.</title>
        <authorList>
            <person name="Wylensek D."/>
            <person name="Hitch T.C.A."/>
            <person name="Clavel T."/>
        </authorList>
    </citation>
    <scope>NUCLEOTIDE SEQUENCE [LARGE SCALE GENOMIC DNA]</scope>
    <source>
        <strain evidence="3 4">WCA3-601-WT-6H</strain>
    </source>
</reference>
<dbReference type="Proteomes" id="UP000476055">
    <property type="component" value="Unassembled WGS sequence"/>
</dbReference>
<gene>
    <name evidence="3" type="ORF">FYJ59_08010</name>
</gene>
<evidence type="ECO:0000259" key="1">
    <source>
        <dbReference type="Pfam" id="PF18983"/>
    </source>
</evidence>
<evidence type="ECO:0000313" key="3">
    <source>
        <dbReference type="EMBL" id="MST58181.1"/>
    </source>
</evidence>
<name>A0A6L5YIR8_9FIRM</name>
<comment type="caution">
    <text evidence="3">The sequence shown here is derived from an EMBL/GenBank/DDBJ whole genome shotgun (WGS) entry which is preliminary data.</text>
</comment>
<protein>
    <recommendedName>
        <fullName evidence="5">DUF5717 domain-containing protein</fullName>
    </recommendedName>
</protein>
<dbReference type="Pfam" id="PF18983">
    <property type="entry name" value="DUF5717"/>
    <property type="match status" value="1"/>
</dbReference>
<feature type="domain" description="DUF5717" evidence="1">
    <location>
        <begin position="884"/>
        <end position="1188"/>
    </location>
</feature>
<evidence type="ECO:0000313" key="4">
    <source>
        <dbReference type="Proteomes" id="UP000476055"/>
    </source>
</evidence>
<dbReference type="AlphaFoldDB" id="A0A6L5YIR8"/>
<dbReference type="RefSeq" id="WP_154496337.1">
    <property type="nucleotide sequence ID" value="NZ_VUMU01000008.1"/>
</dbReference>
<proteinExistence type="predicted"/>
<keyword evidence="4" id="KW-1185">Reference proteome</keyword>
<feature type="domain" description="DUF5717" evidence="2">
    <location>
        <begin position="1"/>
        <end position="877"/>
    </location>
</feature>
<dbReference type="EMBL" id="VUMU01000008">
    <property type="protein sequence ID" value="MST58181.1"/>
    <property type="molecule type" value="Genomic_DNA"/>
</dbReference>
<sequence>MQEIIDRILGGNFDYENGSLEFSCSKIEISLSQGTAYEGSFHILSASEGYVKGSVISDHLLMECITDQFTGSDAEIFYCFHGENLEEGDVVKGSFSVVSNRGEYNLPFVVTVEHGVLNSSIGTIRNLFHFANLAKSNWAEAVRLFYDPDFRRLFQGNDEHFYGCYRMLSAYEGNEQNVEEFLICINKKQQIEFLIEEKELVKKLSRAEGNYGVTENSLNIVRNGWGYTDLQIECEGEFVFTEKETLSDDDFLGNRCRLPVYIDSSICRPGKNFGRIYIYNAYTSLEIPVTVQLGDMTVVRHADHSHMQCRAQIMKYYEDFRLRKIGTGTWLAETGKLVERMVTMDERDASARLFQAQLLITEERYNEAGWILDHAADMLEEQKAAGGDLWAYYLYLTTLIHRDPQYTRQMAEQVEQIYRYDRTRWRVAWLLLYLSEEYNRSASGKWLFLEKQYQYGCTSPVIYLEALALLNSNPALLRKLNGFELQVLHFGARQEAISDSLLEQLLYLSGRVREYSPLLCRILKKVYGKKEDVRILQEICSLLIKGGKTGTDAFGWYEKGVESHLRITNLYEYYMASIDMDSVTELPKVILMYFSFQNNLDYEHSAFLYAYLLKHRAEYEELYEHYEPRIERFVIDQIQKQHINRHLAVLYQEFLTPAIVTETMAKPLSRLLFAHLVRVEDNRIRKVIVGQPGNLKMTETLLQNGISWVAIYGNDYTIAFEDAYGNRFLKNVEYTLEKLLVPGKYLRLLEHYVPDTVELDLYFAENDRGEDAMSSAKLMRMARLAASDAVEPKLRHKIAVELAQAYFDADDVQALDEYLQEFDGEHLTVEQRETVLRFLILRGNYEKAYQWIERYTPYFAEAKILLRLTDALISQSVHDGEPALYAAALSVFRRGKYNGNVLEYLSHYVQGTTKELRDIWKAARSFEVDCYELSEKILVQMLFSGAFVGERLDIFRYYVSQGAGQEIEEAVLIQSSYDYFCREKLTEEYIFHEIRNCYLRGEETQRICKLAYLKFYAENRDRLEREDELLIWDFLQEMMKEHIHLNFFREYKDCFPELQELKDKTIVEYHTRGGVRARIHYVMLHENGQAEDYLSEYMQEVYSGVFFKEFVLFFGENIQYYIMEESANGEQLTESGSLQKSDIMNDNPDSKYEIVNDMMISMTLQDDDTLDHLLEEYYRREYLDHRLFTLQ</sequence>
<organism evidence="3 4">
    <name type="scientific">Waltera intestinalis</name>
    <dbReference type="NCBI Taxonomy" id="2606635"/>
    <lineage>
        <taxon>Bacteria</taxon>
        <taxon>Bacillati</taxon>
        <taxon>Bacillota</taxon>
        <taxon>Clostridia</taxon>
        <taxon>Lachnospirales</taxon>
        <taxon>Lachnospiraceae</taxon>
        <taxon>Waltera</taxon>
    </lineage>
</organism>
<dbReference type="InterPro" id="IPR043774">
    <property type="entry name" value="DUF5717_C"/>
</dbReference>
<accession>A0A6L5YIR8</accession>
<evidence type="ECO:0000259" key="2">
    <source>
        <dbReference type="Pfam" id="PF18984"/>
    </source>
</evidence>
<evidence type="ECO:0008006" key="5">
    <source>
        <dbReference type="Google" id="ProtNLM"/>
    </source>
</evidence>
<dbReference type="InterPro" id="IPR043775">
    <property type="entry name" value="DUF5717_N"/>
</dbReference>